<keyword evidence="1" id="KW-1133">Transmembrane helix</keyword>
<keyword evidence="1" id="KW-0472">Membrane</keyword>
<reference evidence="2" key="2">
    <citation type="submission" date="2018-03" db="EMBL/GenBank/DDBJ databases">
        <title>The Triticum urartu genome reveals the dynamic nature of wheat genome evolution.</title>
        <authorList>
            <person name="Ling H."/>
            <person name="Ma B."/>
            <person name="Shi X."/>
            <person name="Liu H."/>
            <person name="Dong L."/>
            <person name="Sun H."/>
            <person name="Cao Y."/>
            <person name="Gao Q."/>
            <person name="Zheng S."/>
            <person name="Li Y."/>
            <person name="Yu Y."/>
            <person name="Du H."/>
            <person name="Qi M."/>
            <person name="Li Y."/>
            <person name="Yu H."/>
            <person name="Cui Y."/>
            <person name="Wang N."/>
            <person name="Chen C."/>
            <person name="Wu H."/>
            <person name="Zhao Y."/>
            <person name="Zhang J."/>
            <person name="Li Y."/>
            <person name="Zhou W."/>
            <person name="Zhang B."/>
            <person name="Hu W."/>
            <person name="Eijk M."/>
            <person name="Tang J."/>
            <person name="Witsenboer H."/>
            <person name="Zhao S."/>
            <person name="Li Z."/>
            <person name="Zhang A."/>
            <person name="Wang D."/>
            <person name="Liang C."/>
        </authorList>
    </citation>
    <scope>NUCLEOTIDE SEQUENCE [LARGE SCALE GENOMIC DNA]</scope>
    <source>
        <strain evidence="2">cv. G1812</strain>
    </source>
</reference>
<proteinExistence type="predicted"/>
<evidence type="ECO:0000313" key="2">
    <source>
        <dbReference type="EnsemblPlants" id="TuG1812G0600004172.01.T01"/>
    </source>
</evidence>
<organism evidence="2 3">
    <name type="scientific">Triticum urartu</name>
    <name type="common">Red wild einkorn</name>
    <name type="synonym">Crithodium urartu</name>
    <dbReference type="NCBI Taxonomy" id="4572"/>
    <lineage>
        <taxon>Eukaryota</taxon>
        <taxon>Viridiplantae</taxon>
        <taxon>Streptophyta</taxon>
        <taxon>Embryophyta</taxon>
        <taxon>Tracheophyta</taxon>
        <taxon>Spermatophyta</taxon>
        <taxon>Magnoliopsida</taxon>
        <taxon>Liliopsida</taxon>
        <taxon>Poales</taxon>
        <taxon>Poaceae</taxon>
        <taxon>BOP clade</taxon>
        <taxon>Pooideae</taxon>
        <taxon>Triticodae</taxon>
        <taxon>Triticeae</taxon>
        <taxon>Triticinae</taxon>
        <taxon>Triticum</taxon>
    </lineage>
</organism>
<dbReference type="Gramene" id="TuG1812G0600004172.01.T01">
    <property type="protein sequence ID" value="TuG1812G0600004172.01.T01"/>
    <property type="gene ID" value="TuG1812G0600004172.01"/>
</dbReference>
<reference evidence="3" key="1">
    <citation type="journal article" date="2013" name="Nature">
        <title>Draft genome of the wheat A-genome progenitor Triticum urartu.</title>
        <authorList>
            <person name="Ling H.Q."/>
            <person name="Zhao S."/>
            <person name="Liu D."/>
            <person name="Wang J."/>
            <person name="Sun H."/>
            <person name="Zhang C."/>
            <person name="Fan H."/>
            <person name="Li D."/>
            <person name="Dong L."/>
            <person name="Tao Y."/>
            <person name="Gao C."/>
            <person name="Wu H."/>
            <person name="Li Y."/>
            <person name="Cui Y."/>
            <person name="Guo X."/>
            <person name="Zheng S."/>
            <person name="Wang B."/>
            <person name="Yu K."/>
            <person name="Liang Q."/>
            <person name="Yang W."/>
            <person name="Lou X."/>
            <person name="Chen J."/>
            <person name="Feng M."/>
            <person name="Jian J."/>
            <person name="Zhang X."/>
            <person name="Luo G."/>
            <person name="Jiang Y."/>
            <person name="Liu J."/>
            <person name="Wang Z."/>
            <person name="Sha Y."/>
            <person name="Zhang B."/>
            <person name="Wu H."/>
            <person name="Tang D."/>
            <person name="Shen Q."/>
            <person name="Xue P."/>
            <person name="Zou S."/>
            <person name="Wang X."/>
            <person name="Liu X."/>
            <person name="Wang F."/>
            <person name="Yang Y."/>
            <person name="An X."/>
            <person name="Dong Z."/>
            <person name="Zhang K."/>
            <person name="Zhang X."/>
            <person name="Luo M.C."/>
            <person name="Dvorak J."/>
            <person name="Tong Y."/>
            <person name="Wang J."/>
            <person name="Yang H."/>
            <person name="Li Z."/>
            <person name="Wang D."/>
            <person name="Zhang A."/>
            <person name="Wang J."/>
        </authorList>
    </citation>
    <scope>NUCLEOTIDE SEQUENCE</scope>
    <source>
        <strain evidence="3">cv. G1812</strain>
    </source>
</reference>
<keyword evidence="1" id="KW-0812">Transmembrane</keyword>
<evidence type="ECO:0000313" key="3">
    <source>
        <dbReference type="Proteomes" id="UP000015106"/>
    </source>
</evidence>
<accession>A0A8R7QWP4</accession>
<dbReference type="AlphaFoldDB" id="A0A8R7QWP4"/>
<reference evidence="2" key="3">
    <citation type="submission" date="2022-06" db="UniProtKB">
        <authorList>
            <consortium name="EnsemblPlants"/>
        </authorList>
    </citation>
    <scope>IDENTIFICATION</scope>
</reference>
<feature type="transmembrane region" description="Helical" evidence="1">
    <location>
        <begin position="15"/>
        <end position="33"/>
    </location>
</feature>
<dbReference type="EnsemblPlants" id="TuG1812G0600004172.01.T01">
    <property type="protein sequence ID" value="TuG1812G0600004172.01.T01"/>
    <property type="gene ID" value="TuG1812G0600004172.01"/>
</dbReference>
<name>A0A8R7QWP4_TRIUA</name>
<protein>
    <submittedName>
        <fullName evidence="2">Uncharacterized protein</fullName>
    </submittedName>
</protein>
<evidence type="ECO:0000256" key="1">
    <source>
        <dbReference type="SAM" id="Phobius"/>
    </source>
</evidence>
<sequence length="113" mass="12768">MVGSFLSDLTYSSPLPYRFSFFLIRLLSPIYFLSYMSDYTIYPNYSLNSLNTHSFTSRKVNTLRTSTVHVDDEFLAAVGTAFLGHHCVLEDVNEGSFAVGQFTPTVRRSGHPE</sequence>
<keyword evidence="3" id="KW-1185">Reference proteome</keyword>
<dbReference type="Proteomes" id="UP000015106">
    <property type="component" value="Chromosome 6"/>
</dbReference>